<gene>
    <name evidence="1" type="ORF">ACI1P1_09585</name>
</gene>
<comment type="caution">
    <text evidence="1">The sequence shown here is derived from an EMBL/GenBank/DDBJ whole genome shotgun (WGS) entry which is preliminary data.</text>
</comment>
<dbReference type="Proteomes" id="UP001631969">
    <property type="component" value="Unassembled WGS sequence"/>
</dbReference>
<accession>A0ACC7NV44</accession>
<protein>
    <submittedName>
        <fullName evidence="1">DUF2225 domain-containing protein</fullName>
    </submittedName>
</protein>
<reference evidence="1" key="1">
    <citation type="submission" date="2024-12" db="EMBL/GenBank/DDBJ databases">
        <authorList>
            <person name="Wu N."/>
        </authorList>
    </citation>
    <scope>NUCLEOTIDE SEQUENCE</scope>
    <source>
        <strain evidence="1">P15</strain>
    </source>
</reference>
<dbReference type="EMBL" id="JBJURJ010000005">
    <property type="protein sequence ID" value="MFM9328538.1"/>
    <property type="molecule type" value="Genomic_DNA"/>
</dbReference>
<evidence type="ECO:0000313" key="2">
    <source>
        <dbReference type="Proteomes" id="UP001631969"/>
    </source>
</evidence>
<sequence length="234" mass="27572">MEGVSPLFQIKVSCICCGHVFMTSRVRPSFKKSAGTETDFNILYKVTNPEYYVVRVCPQCGFATTESFSDKLTPAQREEFENRVRINWVVRDYGGERTWEDALQSYKLALLCAQIKEEKVRLISGLLHHIAWLYREKKDVEQERRFVQFALDSYIQVYETEKDINNARLMYLIGELNRRLGNYHEAVRWFSRVINDKSIMDSAMIRASREQWVVTREDMLNARMELPEEMQNGK</sequence>
<name>A0ACC7NV44_9BACL</name>
<evidence type="ECO:0000313" key="1">
    <source>
        <dbReference type="EMBL" id="MFM9328538.1"/>
    </source>
</evidence>
<proteinExistence type="predicted"/>
<organism evidence="1 2">
    <name type="scientific">Paenibacillus mesotrionivorans</name>
    <dbReference type="NCBI Taxonomy" id="3160968"/>
    <lineage>
        <taxon>Bacteria</taxon>
        <taxon>Bacillati</taxon>
        <taxon>Bacillota</taxon>
        <taxon>Bacilli</taxon>
        <taxon>Bacillales</taxon>
        <taxon>Paenibacillaceae</taxon>
        <taxon>Paenibacillus</taxon>
    </lineage>
</organism>
<keyword evidence="2" id="KW-1185">Reference proteome</keyword>